<dbReference type="Proteomes" id="UP000295662">
    <property type="component" value="Unassembled WGS sequence"/>
</dbReference>
<reference evidence="3 4" key="1">
    <citation type="submission" date="2019-03" db="EMBL/GenBank/DDBJ databases">
        <title>Genomic Encyclopedia of Archaeal and Bacterial Type Strains, Phase II (KMG-II): from individual species to whole genera.</title>
        <authorList>
            <person name="Goeker M."/>
        </authorList>
    </citation>
    <scope>NUCLEOTIDE SEQUENCE [LARGE SCALE GENOMIC DNA]</scope>
    <source>
        <strain evidence="3 4">ATCC 25309</strain>
    </source>
</reference>
<dbReference type="InterPro" id="IPR011251">
    <property type="entry name" value="Luciferase-like_dom"/>
</dbReference>
<dbReference type="InterPro" id="IPR036661">
    <property type="entry name" value="Luciferase-like_sf"/>
</dbReference>
<dbReference type="InterPro" id="IPR050564">
    <property type="entry name" value="F420-G6PD/mer"/>
</dbReference>
<dbReference type="OrthoDB" id="180193at2"/>
<name>A0A4R7S052_9BACT</name>
<organism evidence="3 4">
    <name type="scientific">Prosthecobacter fusiformis</name>
    <dbReference type="NCBI Taxonomy" id="48464"/>
    <lineage>
        <taxon>Bacteria</taxon>
        <taxon>Pseudomonadati</taxon>
        <taxon>Verrucomicrobiota</taxon>
        <taxon>Verrucomicrobiia</taxon>
        <taxon>Verrucomicrobiales</taxon>
        <taxon>Verrucomicrobiaceae</taxon>
        <taxon>Prosthecobacter</taxon>
    </lineage>
</organism>
<proteinExistence type="predicted"/>
<evidence type="ECO:0000256" key="1">
    <source>
        <dbReference type="ARBA" id="ARBA00023002"/>
    </source>
</evidence>
<dbReference type="NCBIfam" id="TIGR03885">
    <property type="entry name" value="flavin_revert"/>
    <property type="match status" value="1"/>
</dbReference>
<evidence type="ECO:0000313" key="3">
    <source>
        <dbReference type="EMBL" id="TDU70806.1"/>
    </source>
</evidence>
<dbReference type="Gene3D" id="3.20.20.30">
    <property type="entry name" value="Luciferase-like domain"/>
    <property type="match status" value="1"/>
</dbReference>
<comment type="caution">
    <text evidence="3">The sequence shown here is derived from an EMBL/GenBank/DDBJ whole genome shotgun (WGS) entry which is preliminary data.</text>
</comment>
<dbReference type="PANTHER" id="PTHR43244">
    <property type="match status" value="1"/>
</dbReference>
<accession>A0A4R7S052</accession>
<protein>
    <submittedName>
        <fullName evidence="3">Putative non-F420 flavinoid oxidoreductase</fullName>
    </submittedName>
</protein>
<dbReference type="CDD" id="cd01097">
    <property type="entry name" value="Tetrahydromethanopterin_reductase"/>
    <property type="match status" value="1"/>
</dbReference>
<dbReference type="InterPro" id="IPR023907">
    <property type="entry name" value="Non-F420_Flavin_OxRdtase"/>
</dbReference>
<evidence type="ECO:0000313" key="4">
    <source>
        <dbReference type="Proteomes" id="UP000295662"/>
    </source>
</evidence>
<dbReference type="EMBL" id="SOCA01000004">
    <property type="protein sequence ID" value="TDU70806.1"/>
    <property type="molecule type" value="Genomic_DNA"/>
</dbReference>
<evidence type="ECO:0000259" key="2">
    <source>
        <dbReference type="Pfam" id="PF00296"/>
    </source>
</evidence>
<dbReference type="GO" id="GO:0016705">
    <property type="term" value="F:oxidoreductase activity, acting on paired donors, with incorporation or reduction of molecular oxygen"/>
    <property type="evidence" value="ECO:0007669"/>
    <property type="project" value="InterPro"/>
</dbReference>
<dbReference type="RefSeq" id="WP_133795893.1">
    <property type="nucleotide sequence ID" value="NZ_SOCA01000004.1"/>
</dbReference>
<sequence length="322" mass="35868">MSPGVQICYHASHEQFRPSDLVKWVQRAQQAGFGGFFSSDHFHPWSEAQGQAGFSWSWMGAALQATSLPGAMICCPGYRYHPAVVAQAAATLCEMYEDRYWLAIGSGEAINERMTGLPWPAKDLRNARLRECADVIRALWAGEMVTHRGLVHVEEAKLYTLPKKPPLLVGAAITEKTAEWLGGWADALLTTSRPPDELKRMVEAFHRGGGEGKPLFLKSGLSYADTKEEARLQAHQQWRSVAFAPDLLAELRTPAEFDAAGKRVRPEDMDEMIRISDSLDEHAEWISNDLAAGFTQIVLHNIGTNQEEFIDDFGSQVLPQFQ</sequence>
<dbReference type="NCBIfam" id="TIGR03557">
    <property type="entry name" value="F420_G6P_family"/>
    <property type="match status" value="1"/>
</dbReference>
<dbReference type="InterPro" id="IPR019945">
    <property type="entry name" value="F420_G6P_DH-rel"/>
</dbReference>
<dbReference type="AlphaFoldDB" id="A0A4R7S052"/>
<feature type="domain" description="Luciferase-like" evidence="2">
    <location>
        <begin position="12"/>
        <end position="274"/>
    </location>
</feature>
<dbReference type="Pfam" id="PF00296">
    <property type="entry name" value="Bac_luciferase"/>
    <property type="match status" value="1"/>
</dbReference>
<keyword evidence="4" id="KW-1185">Reference proteome</keyword>
<gene>
    <name evidence="3" type="ORF">EI77_02855</name>
</gene>
<keyword evidence="1" id="KW-0560">Oxidoreductase</keyword>
<dbReference type="SUPFAM" id="SSF51679">
    <property type="entry name" value="Bacterial luciferase-like"/>
    <property type="match status" value="1"/>
</dbReference>
<dbReference type="PANTHER" id="PTHR43244:SF1">
    <property type="entry name" value="5,10-METHYLENETETRAHYDROMETHANOPTERIN REDUCTASE"/>
    <property type="match status" value="1"/>
</dbReference>